<dbReference type="InterPro" id="IPR036188">
    <property type="entry name" value="FAD/NAD-bd_sf"/>
</dbReference>
<evidence type="ECO:0000259" key="1">
    <source>
        <dbReference type="Pfam" id="PF01593"/>
    </source>
</evidence>
<accession>A0A7D4Q6D9</accession>
<dbReference type="AlphaFoldDB" id="A0A7D4Q6D9"/>
<evidence type="ECO:0000313" key="3">
    <source>
        <dbReference type="Proteomes" id="UP000505355"/>
    </source>
</evidence>
<dbReference type="Proteomes" id="UP000505355">
    <property type="component" value="Chromosome"/>
</dbReference>
<dbReference type="InterPro" id="IPR002937">
    <property type="entry name" value="Amino_oxidase"/>
</dbReference>
<protein>
    <submittedName>
        <fullName evidence="2">FAD-dependent oxidoreductase</fullName>
    </submittedName>
</protein>
<reference evidence="2 3" key="1">
    <citation type="submission" date="2020-05" db="EMBL/GenBank/DDBJ databases">
        <title>Mucilaginibacter mali sp. nov.</title>
        <authorList>
            <person name="Kim H.S."/>
            <person name="Lee K.C."/>
            <person name="Suh M.K."/>
            <person name="Kim J.-S."/>
            <person name="Han K.-I."/>
            <person name="Eom M.K."/>
            <person name="Shin Y.K."/>
            <person name="Lee J.-S."/>
        </authorList>
    </citation>
    <scope>NUCLEOTIDE SEQUENCE [LARGE SCALE GENOMIC DNA]</scope>
    <source>
        <strain evidence="2 3">G2-14</strain>
    </source>
</reference>
<proteinExistence type="predicted"/>
<organism evidence="2 3">
    <name type="scientific">Mucilaginibacter mali</name>
    <dbReference type="NCBI Taxonomy" id="2740462"/>
    <lineage>
        <taxon>Bacteria</taxon>
        <taxon>Pseudomonadati</taxon>
        <taxon>Bacteroidota</taxon>
        <taxon>Sphingobacteriia</taxon>
        <taxon>Sphingobacteriales</taxon>
        <taxon>Sphingobacteriaceae</taxon>
        <taxon>Mucilaginibacter</taxon>
    </lineage>
</organism>
<sequence length="451" mass="51337">MNKSEIEHPKSEINSPFRGLGGRAAIIGTGIAGMGCGHFLHQHTDLTFYEQNDYVGGHTNTVTVDENGTPVYIDTGFMVFNYKTYSNLCMLFAEIEAPVKKTDMSFSVQHVPSGLEYSGSSVNHLFAQRKNIFSPKYIKMLMQIARFNKESVKILGDPKYADYSIGQYIREFNFGEEMLWKYLVPMSSAVWSTPMEQMLDFPAVTLIRFFLNHGFLGLDTQHQWYTLEKGSQAYREILIRPFRDKIQVNRKAVKISRRTDGRAVVHASDGTQEVFDKVIIATHGDQALEMLNNPTADEQRLLSNFKYQYNKAVLHTDDSIMPKTKLAWASWNYRIQQDNGQLTPSTIYWMNQLQGVSEHKNYFVSINPHPGLDERKIIKELDYEHPLFDVPAIIAQAELQKLNQTGPLYFCGSYFKYGFHEDAFASAVQLCSQLLGKQLYDGPAAEPPVGV</sequence>
<dbReference type="PANTHER" id="PTHR42923:SF17">
    <property type="entry name" value="AMINE OXIDASE DOMAIN-CONTAINING PROTEIN"/>
    <property type="match status" value="1"/>
</dbReference>
<feature type="domain" description="Amine oxidase" evidence="1">
    <location>
        <begin position="40"/>
        <end position="323"/>
    </location>
</feature>
<dbReference type="GO" id="GO:0016491">
    <property type="term" value="F:oxidoreductase activity"/>
    <property type="evidence" value="ECO:0007669"/>
    <property type="project" value="InterPro"/>
</dbReference>
<dbReference type="Gene3D" id="3.50.50.60">
    <property type="entry name" value="FAD/NAD(P)-binding domain"/>
    <property type="match status" value="2"/>
</dbReference>
<name>A0A7D4Q6D9_9SPHI</name>
<keyword evidence="3" id="KW-1185">Reference proteome</keyword>
<dbReference type="PANTHER" id="PTHR42923">
    <property type="entry name" value="PROTOPORPHYRINOGEN OXIDASE"/>
    <property type="match status" value="1"/>
</dbReference>
<evidence type="ECO:0000313" key="2">
    <source>
        <dbReference type="EMBL" id="QKJ32327.1"/>
    </source>
</evidence>
<dbReference type="Pfam" id="PF01593">
    <property type="entry name" value="Amino_oxidase"/>
    <property type="match status" value="1"/>
</dbReference>
<gene>
    <name evidence="2" type="ORF">HQ865_22050</name>
</gene>
<dbReference type="RefSeq" id="WP_173416977.1">
    <property type="nucleotide sequence ID" value="NZ_CP054139.1"/>
</dbReference>
<dbReference type="InterPro" id="IPR050464">
    <property type="entry name" value="Zeta_carotene_desat/Oxidored"/>
</dbReference>
<dbReference type="KEGG" id="mmab:HQ865_22050"/>
<dbReference type="SUPFAM" id="SSF51905">
    <property type="entry name" value="FAD/NAD(P)-binding domain"/>
    <property type="match status" value="1"/>
</dbReference>
<dbReference type="EMBL" id="CP054139">
    <property type="protein sequence ID" value="QKJ32327.1"/>
    <property type="molecule type" value="Genomic_DNA"/>
</dbReference>